<dbReference type="Proteomes" id="UP000629596">
    <property type="component" value="Unassembled WGS sequence"/>
</dbReference>
<dbReference type="Gene3D" id="3.40.630.30">
    <property type="match status" value="1"/>
</dbReference>
<dbReference type="GO" id="GO:0016747">
    <property type="term" value="F:acyltransferase activity, transferring groups other than amino-acyl groups"/>
    <property type="evidence" value="ECO:0007669"/>
    <property type="project" value="InterPro"/>
</dbReference>
<comment type="caution">
    <text evidence="5">The sequence shown here is derived from an EMBL/GenBank/DDBJ whole genome shotgun (WGS) entry which is preliminary data.</text>
</comment>
<dbReference type="PANTHER" id="PTHR43072">
    <property type="entry name" value="N-ACETYLTRANSFERASE"/>
    <property type="match status" value="1"/>
</dbReference>
<dbReference type="Pfam" id="PF13420">
    <property type="entry name" value="Acetyltransf_4"/>
    <property type="match status" value="1"/>
</dbReference>
<keyword evidence="1 5" id="KW-0808">Transferase</keyword>
<evidence type="ECO:0000259" key="3">
    <source>
        <dbReference type="PROSITE" id="PS51186"/>
    </source>
</evidence>
<dbReference type="InterPro" id="IPR016181">
    <property type="entry name" value="Acyl_CoA_acyltransferase"/>
</dbReference>
<name>A0A3D8HEK1_9BACT</name>
<dbReference type="PROSITE" id="PS51186">
    <property type="entry name" value="GNAT"/>
    <property type="match status" value="1"/>
</dbReference>
<organism evidence="5 6">
    <name type="scientific">Parabacteroides acidifaciens</name>
    <dbReference type="NCBI Taxonomy" id="2290935"/>
    <lineage>
        <taxon>Bacteria</taxon>
        <taxon>Pseudomonadati</taxon>
        <taxon>Bacteroidota</taxon>
        <taxon>Bacteroidia</taxon>
        <taxon>Bacteroidales</taxon>
        <taxon>Tannerellaceae</taxon>
        <taxon>Parabacteroides</taxon>
    </lineage>
</organism>
<gene>
    <name evidence="5" type="ORF">DWU89_09670</name>
    <name evidence="4" type="ORF">H8784_09440</name>
</gene>
<evidence type="ECO:0000313" key="5">
    <source>
        <dbReference type="EMBL" id="RDU49394.1"/>
    </source>
</evidence>
<sequence length="161" mass="18673">MIRPVKLQDAKTITDIYNEYVLHSVATFDTEPLQEETMRSRIAEISAHFPYFVYEVDNKVVGYCYAHPWKERAAYRYTLETTVYLSPESTGKGIGKQLMVKLIDECRQKGFHALIACITEGNEASNILHEKLGFKQVSRFEKVGLKFDRWLDVVDYELVLL</sequence>
<evidence type="ECO:0000256" key="2">
    <source>
        <dbReference type="ARBA" id="ARBA00023315"/>
    </source>
</evidence>
<reference evidence="4 7" key="2">
    <citation type="submission" date="2020-08" db="EMBL/GenBank/DDBJ databases">
        <title>Genome public.</title>
        <authorList>
            <person name="Liu C."/>
            <person name="Sun Q."/>
        </authorList>
    </citation>
    <scope>NUCLEOTIDE SEQUENCE [LARGE SCALE GENOMIC DNA]</scope>
    <source>
        <strain evidence="4 7">426_9</strain>
    </source>
</reference>
<protein>
    <submittedName>
        <fullName evidence="5">N-acetyltransferase</fullName>
    </submittedName>
</protein>
<dbReference type="SUPFAM" id="SSF55729">
    <property type="entry name" value="Acyl-CoA N-acyltransferases (Nat)"/>
    <property type="match status" value="1"/>
</dbReference>
<dbReference type="CDD" id="cd04301">
    <property type="entry name" value="NAT_SF"/>
    <property type="match status" value="1"/>
</dbReference>
<dbReference type="InterPro" id="IPR000182">
    <property type="entry name" value="GNAT_dom"/>
</dbReference>
<dbReference type="AlphaFoldDB" id="A0A3D8HEK1"/>
<feature type="domain" description="N-acetyltransferase" evidence="3">
    <location>
        <begin position="1"/>
        <end position="161"/>
    </location>
</feature>
<evidence type="ECO:0000313" key="7">
    <source>
        <dbReference type="Proteomes" id="UP000629596"/>
    </source>
</evidence>
<accession>A0A3D8HEK1</accession>
<dbReference type="RefSeq" id="WP_115499440.1">
    <property type="nucleotide sequence ID" value="NZ_JACRTI010000018.1"/>
</dbReference>
<dbReference type="PANTHER" id="PTHR43072:SF23">
    <property type="entry name" value="UPF0039 PROTEIN C11D3.02C"/>
    <property type="match status" value="1"/>
</dbReference>
<keyword evidence="7" id="KW-1185">Reference proteome</keyword>
<evidence type="ECO:0000313" key="6">
    <source>
        <dbReference type="Proteomes" id="UP000256321"/>
    </source>
</evidence>
<dbReference type="EMBL" id="QREV01000018">
    <property type="protein sequence ID" value="RDU49394.1"/>
    <property type="molecule type" value="Genomic_DNA"/>
</dbReference>
<dbReference type="Proteomes" id="UP000256321">
    <property type="component" value="Unassembled WGS sequence"/>
</dbReference>
<keyword evidence="2" id="KW-0012">Acyltransferase</keyword>
<reference evidence="5 6" key="1">
    <citation type="submission" date="2018-07" db="EMBL/GenBank/DDBJ databases">
        <title>Parabacteroides acidifaciens nov. sp., isolated from human feces.</title>
        <authorList>
            <person name="Wang Y.J."/>
        </authorList>
    </citation>
    <scope>NUCLEOTIDE SEQUENCE [LARGE SCALE GENOMIC DNA]</scope>
    <source>
        <strain evidence="5 6">426-9</strain>
    </source>
</reference>
<dbReference type="EMBL" id="JACRTI010000018">
    <property type="protein sequence ID" value="MBC8601938.1"/>
    <property type="molecule type" value="Genomic_DNA"/>
</dbReference>
<proteinExistence type="predicted"/>
<evidence type="ECO:0000256" key="1">
    <source>
        <dbReference type="ARBA" id="ARBA00022679"/>
    </source>
</evidence>
<evidence type="ECO:0000313" key="4">
    <source>
        <dbReference type="EMBL" id="MBC8601938.1"/>
    </source>
</evidence>